<dbReference type="GO" id="GO:0016787">
    <property type="term" value="F:hydrolase activity"/>
    <property type="evidence" value="ECO:0007669"/>
    <property type="project" value="UniProtKB-KW"/>
</dbReference>
<evidence type="ECO:0000256" key="18">
    <source>
        <dbReference type="SAM" id="MobiDB-lite"/>
    </source>
</evidence>
<feature type="compositionally biased region" description="Low complexity" evidence="18">
    <location>
        <begin position="1071"/>
        <end position="1080"/>
    </location>
</feature>
<dbReference type="Gene3D" id="3.40.1260.20">
    <property type="entry name" value="Ribonuclease E, catalytic domain"/>
    <property type="match status" value="1"/>
</dbReference>
<keyword evidence="13" id="KW-0255">Endonuclease</keyword>
<dbReference type="GO" id="GO:0046872">
    <property type="term" value="F:metal ion binding"/>
    <property type="evidence" value="ECO:0007669"/>
    <property type="project" value="UniProtKB-KW"/>
</dbReference>
<accession>A0A1S7LGK8</accession>
<feature type="compositionally biased region" description="Low complexity" evidence="18">
    <location>
        <begin position="673"/>
        <end position="699"/>
    </location>
</feature>
<feature type="compositionally biased region" description="Basic residues" evidence="18">
    <location>
        <begin position="959"/>
        <end position="974"/>
    </location>
</feature>
<comment type="similarity">
    <text evidence="3">Belongs to the RNase E/G family. RNase G subfamily.</text>
</comment>
<feature type="region of interest" description="Disordered" evidence="18">
    <location>
        <begin position="661"/>
        <end position="1089"/>
    </location>
</feature>
<reference evidence="20" key="1">
    <citation type="submission" date="2015-04" db="EMBL/GenBank/DDBJ databases">
        <authorList>
            <person name="Syromyatnikov M.Y."/>
            <person name="Popov V.N."/>
        </authorList>
    </citation>
    <scope>NUCLEOTIDE SEQUENCE</scope>
    <source>
        <strain evidence="20">MO-1</strain>
    </source>
</reference>
<dbReference type="Pfam" id="PF10150">
    <property type="entry name" value="RNase_E_G"/>
    <property type="match status" value="1"/>
</dbReference>
<feature type="compositionally biased region" description="Basic and acidic residues" evidence="18">
    <location>
        <begin position="982"/>
        <end position="1007"/>
    </location>
</feature>
<evidence type="ECO:0000256" key="4">
    <source>
        <dbReference type="ARBA" id="ARBA00017719"/>
    </source>
</evidence>
<keyword evidence="7" id="KW-0997">Cell inner membrane</keyword>
<feature type="compositionally biased region" description="Basic residues" evidence="18">
    <location>
        <begin position="806"/>
        <end position="817"/>
    </location>
</feature>
<feature type="compositionally biased region" description="Low complexity" evidence="18">
    <location>
        <begin position="877"/>
        <end position="898"/>
    </location>
</feature>
<feature type="compositionally biased region" description="Low complexity" evidence="18">
    <location>
        <begin position="935"/>
        <end position="948"/>
    </location>
</feature>
<keyword evidence="14 20" id="KW-0378">Hydrolase</keyword>
<evidence type="ECO:0000256" key="2">
    <source>
        <dbReference type="ARBA" id="ARBA00004496"/>
    </source>
</evidence>
<feature type="compositionally biased region" description="Low complexity" evidence="18">
    <location>
        <begin position="146"/>
        <end position="177"/>
    </location>
</feature>
<proteinExistence type="inferred from homology"/>
<dbReference type="GO" id="GO:0019843">
    <property type="term" value="F:rRNA binding"/>
    <property type="evidence" value="ECO:0007669"/>
    <property type="project" value="UniProtKB-KW"/>
</dbReference>
<evidence type="ECO:0000256" key="12">
    <source>
        <dbReference type="ARBA" id="ARBA00022730"/>
    </source>
</evidence>
<evidence type="ECO:0000256" key="9">
    <source>
        <dbReference type="ARBA" id="ARBA00022694"/>
    </source>
</evidence>
<dbReference type="EMBL" id="LO017727">
    <property type="protein sequence ID" value="CRH05668.1"/>
    <property type="molecule type" value="Genomic_DNA"/>
</dbReference>
<feature type="compositionally biased region" description="Basic residues" evidence="18">
    <location>
        <begin position="1008"/>
        <end position="1020"/>
    </location>
</feature>
<comment type="cofactor">
    <cofactor evidence="1">
        <name>Mg(2+)</name>
        <dbReference type="ChEBI" id="CHEBI:18420"/>
    </cofactor>
</comment>
<feature type="compositionally biased region" description="Acidic residues" evidence="18">
    <location>
        <begin position="95"/>
        <end position="114"/>
    </location>
</feature>
<keyword evidence="15" id="KW-0460">Magnesium</keyword>
<evidence type="ECO:0000313" key="20">
    <source>
        <dbReference type="EMBL" id="CRH05668.1"/>
    </source>
</evidence>
<feature type="compositionally biased region" description="Basic residues" evidence="18">
    <location>
        <begin position="911"/>
        <end position="921"/>
    </location>
</feature>
<feature type="compositionally biased region" description="Low complexity" evidence="18">
    <location>
        <begin position="115"/>
        <end position="139"/>
    </location>
</feature>
<keyword evidence="5" id="KW-1003">Cell membrane</keyword>
<keyword evidence="12" id="KW-0699">rRNA-binding</keyword>
<name>A0A1S7LGK8_MAGMO</name>
<feature type="compositionally biased region" description="Low complexity" evidence="18">
    <location>
        <begin position="841"/>
        <end position="859"/>
    </location>
</feature>
<keyword evidence="16" id="KW-0694">RNA-binding</keyword>
<dbReference type="GO" id="GO:0004540">
    <property type="term" value="F:RNA nuclease activity"/>
    <property type="evidence" value="ECO:0007669"/>
    <property type="project" value="InterPro"/>
</dbReference>
<keyword evidence="6" id="KW-0963">Cytoplasm</keyword>
<feature type="compositionally biased region" description="Basic and acidic residues" evidence="18">
    <location>
        <begin position="793"/>
        <end position="805"/>
    </location>
</feature>
<evidence type="ECO:0000259" key="19">
    <source>
        <dbReference type="SMART" id="SM00316"/>
    </source>
</evidence>
<feature type="compositionally biased region" description="Basic and acidic residues" evidence="18">
    <location>
        <begin position="208"/>
        <end position="240"/>
    </location>
</feature>
<keyword evidence="9" id="KW-0819">tRNA processing</keyword>
<dbReference type="NCBIfam" id="TIGR00757">
    <property type="entry name" value="RNaseEG"/>
    <property type="match status" value="1"/>
</dbReference>
<feature type="compositionally biased region" description="Basic residues" evidence="18">
    <location>
        <begin position="731"/>
        <end position="743"/>
    </location>
</feature>
<organism evidence="20">
    <name type="scientific">Magnetococcus massalia (strain MO-1)</name>
    <dbReference type="NCBI Taxonomy" id="451514"/>
    <lineage>
        <taxon>Bacteria</taxon>
        <taxon>Pseudomonadati</taxon>
        <taxon>Pseudomonadota</taxon>
        <taxon>Magnetococcia</taxon>
        <taxon>Magnetococcales</taxon>
        <taxon>Magnetococcaceae</taxon>
        <taxon>Magnetococcus</taxon>
    </lineage>
</organism>
<dbReference type="SMART" id="SM00316">
    <property type="entry name" value="S1"/>
    <property type="match status" value="1"/>
</dbReference>
<evidence type="ECO:0000256" key="14">
    <source>
        <dbReference type="ARBA" id="ARBA00022801"/>
    </source>
</evidence>
<feature type="compositionally biased region" description="Low complexity" evidence="18">
    <location>
        <begin position="1031"/>
        <end position="1040"/>
    </location>
</feature>
<dbReference type="SUPFAM" id="SSF50249">
    <property type="entry name" value="Nucleic acid-binding proteins"/>
    <property type="match status" value="1"/>
</dbReference>
<dbReference type="Pfam" id="PF20833">
    <property type="entry name" value="RNase_E_G_Thio"/>
    <property type="match status" value="1"/>
</dbReference>
<dbReference type="GO" id="GO:0006364">
    <property type="term" value="P:rRNA processing"/>
    <property type="evidence" value="ECO:0007669"/>
    <property type="project" value="UniProtKB-KW"/>
</dbReference>
<sequence>MSKRMLVDATHPEEVRVAIVQDQRLIDLDIETCTKEQIKGNIYIGRVTRVEPSLQAAFVDYGGPRQGFLSVNDINSKYYPKELRDSASPPRSDEGPEDPEDRQPEAEEQPEESPSDTPQAEPEAQASEPATEPDAAPEPAGEEPATESQATEPAADAAAAPEPVEPTPAESTEPAQPVADSEADPAEAPQPEFNGNADPAETSQPEVDGNKREIPASADRGESVAVQKDEQPEEKREGQQRGRRGRRGGNKGGSSDRPRRRNVPIQDILKKGQMVVIQVVKEARGTKGASLTTNISLAGRYTVLLPENSGGGGISRKIMDNSHRKKLKEVLASMEIPQEVSLIIRTAGCERTKREITRDMNYLLRLWKTIKEKSDKQKSPSLIHEEGDLIIRTIRDLYTTDMTEVLIEGNEAYRRGKDFMRLLMPTYVKAVQPYKDNPPLFSRYQVENQIELMHDRIVPLKSGGYLVIEPTEALVSIDINSGRSTKEKNVENTAFKTNMQAVDEISRQLRLRDLGGLVVVDFIDMEEKKHNQEVEKRLKEVFKDDRAKIQLGKISQFGLMELSRQRMKPAFAESSSLNCPRCDGLGTIRSVESTAIRLFRCVEEDVSSGRYLSLTYHAPREVANYLHNRKRRQMVELEQQFGVEVAIEGDAELETPHFRKERVAKEGEGQKGKGQQKQGAKQEAKQQGQGSQQKQGNQQSPASKPENENSEEKREQENNGQPENSEEGGEKKKRRRRRRRRKNRDGGENTENSENQNLEEGSTEEGREASQGETQVDGNQAEDSEGDASTADENGRGEESGEGGEKKRRRRRRRRRRGGGDRAAEGSTESPQDGEATGNNSEQAASSSDGESAAAPAGDTAQVDPAEAPQPVVIPLPAESAEATPAAEPTAKPAVAEAATEEATAEAKPPKAVKKPRRKAASKTAKAKSEEAADSTEATSETAATSEAPSEEEAEPVKKKPVRRRRTTTTRKKKVEGEEAATEAKAESKAEEPAAEADSKAEAEEKPKKKVTRKRAPRKKKVEEAPKDDAAATAAEGEPQAEAEEKPKKKVTRKRAPRKKKVEEAPKAESAEAPTEAAPATDTGKTDEG</sequence>
<evidence type="ECO:0000256" key="8">
    <source>
        <dbReference type="ARBA" id="ARBA00022552"/>
    </source>
</evidence>
<dbReference type="InterPro" id="IPR019307">
    <property type="entry name" value="RNA-bd_AU-1/RNase_E/G"/>
</dbReference>
<feature type="compositionally biased region" description="Basic and acidic residues" evidence="18">
    <location>
        <begin position="705"/>
        <end position="717"/>
    </location>
</feature>
<feature type="compositionally biased region" description="Basic and acidic residues" evidence="18">
    <location>
        <begin position="1021"/>
        <end position="1030"/>
    </location>
</feature>
<dbReference type="InterPro" id="IPR004659">
    <property type="entry name" value="RNase_E/G"/>
</dbReference>
<keyword evidence="11" id="KW-0479">Metal-binding</keyword>
<dbReference type="PANTHER" id="PTHR30001:SF1">
    <property type="entry name" value="RIBONUCLEASE E_G-LIKE PROTEIN, CHLOROPLASTIC"/>
    <property type="match status" value="1"/>
</dbReference>
<dbReference type="InterPro" id="IPR003029">
    <property type="entry name" value="S1_domain"/>
</dbReference>
<evidence type="ECO:0000256" key="13">
    <source>
        <dbReference type="ARBA" id="ARBA00022759"/>
    </source>
</evidence>
<evidence type="ECO:0000256" key="5">
    <source>
        <dbReference type="ARBA" id="ARBA00022475"/>
    </source>
</evidence>
<evidence type="ECO:0000256" key="15">
    <source>
        <dbReference type="ARBA" id="ARBA00022842"/>
    </source>
</evidence>
<evidence type="ECO:0000256" key="7">
    <source>
        <dbReference type="ARBA" id="ARBA00022519"/>
    </source>
</evidence>
<comment type="subcellular location">
    <subcellularLocation>
        <location evidence="2">Cytoplasm</location>
    </subcellularLocation>
</comment>
<feature type="domain" description="S1 motif" evidence="19">
    <location>
        <begin position="38"/>
        <end position="294"/>
    </location>
</feature>
<evidence type="ECO:0000256" key="11">
    <source>
        <dbReference type="ARBA" id="ARBA00022723"/>
    </source>
</evidence>
<dbReference type="GO" id="GO:0008033">
    <property type="term" value="P:tRNA processing"/>
    <property type="evidence" value="ECO:0007669"/>
    <property type="project" value="UniProtKB-KW"/>
</dbReference>
<evidence type="ECO:0000256" key="16">
    <source>
        <dbReference type="ARBA" id="ARBA00022884"/>
    </source>
</evidence>
<evidence type="ECO:0000256" key="17">
    <source>
        <dbReference type="ARBA" id="ARBA00023136"/>
    </source>
</evidence>
<dbReference type="InterPro" id="IPR048583">
    <property type="entry name" value="RNase_E_G_thioredoxin-like"/>
</dbReference>
<dbReference type="GO" id="GO:0004519">
    <property type="term" value="F:endonuclease activity"/>
    <property type="evidence" value="ECO:0007669"/>
    <property type="project" value="UniProtKB-KW"/>
</dbReference>
<dbReference type="Gene3D" id="2.40.50.140">
    <property type="entry name" value="Nucleic acid-binding proteins"/>
    <property type="match status" value="1"/>
</dbReference>
<dbReference type="GO" id="GO:0005737">
    <property type="term" value="C:cytoplasm"/>
    <property type="evidence" value="ECO:0007669"/>
    <property type="project" value="UniProtKB-SubCell"/>
</dbReference>
<dbReference type="InterPro" id="IPR012340">
    <property type="entry name" value="NA-bd_OB-fold"/>
</dbReference>
<keyword evidence="8" id="KW-0698">rRNA processing</keyword>
<gene>
    <name evidence="20" type="primary">rne</name>
    <name evidence="20" type="ORF">MAGMO_1479</name>
</gene>
<feature type="compositionally biased region" description="Basic and acidic residues" evidence="18">
    <location>
        <begin position="661"/>
        <end position="671"/>
    </location>
</feature>
<evidence type="ECO:0000256" key="6">
    <source>
        <dbReference type="ARBA" id="ARBA00022490"/>
    </source>
</evidence>
<evidence type="ECO:0000256" key="10">
    <source>
        <dbReference type="ARBA" id="ARBA00022722"/>
    </source>
</evidence>
<feature type="compositionally biased region" description="Basic residues" evidence="18">
    <location>
        <begin position="1048"/>
        <end position="1060"/>
    </location>
</feature>
<feature type="compositionally biased region" description="Basic and acidic residues" evidence="18">
    <location>
        <begin position="1061"/>
        <end position="1070"/>
    </location>
</feature>
<dbReference type="AlphaFoldDB" id="A0A1S7LGK8"/>
<evidence type="ECO:0000256" key="1">
    <source>
        <dbReference type="ARBA" id="ARBA00001946"/>
    </source>
</evidence>
<keyword evidence="17" id="KW-0472">Membrane</keyword>
<feature type="region of interest" description="Disordered" evidence="18">
    <location>
        <begin position="79"/>
        <end position="266"/>
    </location>
</feature>
<protein>
    <recommendedName>
        <fullName evidence="4">Ribonuclease G</fullName>
    </recommendedName>
</protein>
<dbReference type="PANTHER" id="PTHR30001">
    <property type="entry name" value="RIBONUCLEASE"/>
    <property type="match status" value="1"/>
</dbReference>
<evidence type="ECO:0000256" key="3">
    <source>
        <dbReference type="ARBA" id="ARBA00005663"/>
    </source>
</evidence>
<keyword evidence="10" id="KW-0540">Nuclease</keyword>
<feature type="compositionally biased region" description="Polar residues" evidence="18">
    <location>
        <begin position="749"/>
        <end position="760"/>
    </location>
</feature>